<dbReference type="AlphaFoldDB" id="A0A915AAZ3"/>
<evidence type="ECO:0000313" key="2">
    <source>
        <dbReference type="WBParaSite" id="PgR002_g111_t04"/>
    </source>
</evidence>
<reference evidence="2" key="1">
    <citation type="submission" date="2022-11" db="UniProtKB">
        <authorList>
            <consortium name="WormBaseParasite"/>
        </authorList>
    </citation>
    <scope>IDENTIFICATION</scope>
</reference>
<protein>
    <submittedName>
        <fullName evidence="2">Uncharacterized protein</fullName>
    </submittedName>
</protein>
<dbReference type="Proteomes" id="UP000887569">
    <property type="component" value="Unplaced"/>
</dbReference>
<organism evidence="1 2">
    <name type="scientific">Parascaris univalens</name>
    <name type="common">Nematode worm</name>
    <dbReference type="NCBI Taxonomy" id="6257"/>
    <lineage>
        <taxon>Eukaryota</taxon>
        <taxon>Metazoa</taxon>
        <taxon>Ecdysozoa</taxon>
        <taxon>Nematoda</taxon>
        <taxon>Chromadorea</taxon>
        <taxon>Rhabditida</taxon>
        <taxon>Spirurina</taxon>
        <taxon>Ascaridomorpha</taxon>
        <taxon>Ascaridoidea</taxon>
        <taxon>Ascarididae</taxon>
        <taxon>Parascaris</taxon>
    </lineage>
</organism>
<sequence>MITTWSFTNVPLIPRFCYPTRHAPSLPRRLTFHFLCAEIVLFFR</sequence>
<keyword evidence="1" id="KW-1185">Reference proteome</keyword>
<dbReference type="WBParaSite" id="PgR002_g111_t04">
    <property type="protein sequence ID" value="PgR002_g111_t04"/>
    <property type="gene ID" value="PgR002_g111"/>
</dbReference>
<accession>A0A915AAZ3</accession>
<proteinExistence type="predicted"/>
<name>A0A915AAZ3_PARUN</name>
<evidence type="ECO:0000313" key="1">
    <source>
        <dbReference type="Proteomes" id="UP000887569"/>
    </source>
</evidence>